<evidence type="ECO:0000313" key="2">
    <source>
        <dbReference type="EMBL" id="CAH4000146.1"/>
    </source>
</evidence>
<feature type="compositionally biased region" description="Pro residues" evidence="1">
    <location>
        <begin position="46"/>
        <end position="56"/>
    </location>
</feature>
<comment type="caution">
    <text evidence="2">The sequence shown here is derived from an EMBL/GenBank/DDBJ whole genome shotgun (WGS) entry which is preliminary data.</text>
</comment>
<dbReference type="AlphaFoldDB" id="A0A9P0T276"/>
<dbReference type="EMBL" id="CALOZG010000003">
    <property type="protein sequence ID" value="CAH4000146.1"/>
    <property type="molecule type" value="Genomic_DNA"/>
</dbReference>
<evidence type="ECO:0000313" key="3">
    <source>
        <dbReference type="Proteomes" id="UP001152562"/>
    </source>
</evidence>
<feature type="compositionally biased region" description="Low complexity" evidence="1">
    <location>
        <begin position="34"/>
        <end position="45"/>
    </location>
</feature>
<proteinExistence type="predicted"/>
<reference evidence="2" key="1">
    <citation type="submission" date="2022-05" db="EMBL/GenBank/DDBJ databases">
        <authorList>
            <person name="Okamura Y."/>
        </authorList>
    </citation>
    <scope>NUCLEOTIDE SEQUENCE</scope>
</reference>
<keyword evidence="3" id="KW-1185">Reference proteome</keyword>
<dbReference type="Proteomes" id="UP001152562">
    <property type="component" value="Unassembled WGS sequence"/>
</dbReference>
<evidence type="ECO:0000256" key="1">
    <source>
        <dbReference type="SAM" id="MobiDB-lite"/>
    </source>
</evidence>
<gene>
    <name evidence="2" type="ORF">PIBRA_LOCUS2579</name>
</gene>
<organism evidence="2 3">
    <name type="scientific">Pieris brassicae</name>
    <name type="common">White butterfly</name>
    <name type="synonym">Large white butterfly</name>
    <dbReference type="NCBI Taxonomy" id="7116"/>
    <lineage>
        <taxon>Eukaryota</taxon>
        <taxon>Metazoa</taxon>
        <taxon>Ecdysozoa</taxon>
        <taxon>Arthropoda</taxon>
        <taxon>Hexapoda</taxon>
        <taxon>Insecta</taxon>
        <taxon>Pterygota</taxon>
        <taxon>Neoptera</taxon>
        <taxon>Endopterygota</taxon>
        <taxon>Lepidoptera</taxon>
        <taxon>Glossata</taxon>
        <taxon>Ditrysia</taxon>
        <taxon>Papilionoidea</taxon>
        <taxon>Pieridae</taxon>
        <taxon>Pierinae</taxon>
        <taxon>Pieris</taxon>
    </lineage>
</organism>
<accession>A0A9P0T276</accession>
<feature type="region of interest" description="Disordered" evidence="1">
    <location>
        <begin position="29"/>
        <end position="78"/>
    </location>
</feature>
<protein>
    <submittedName>
        <fullName evidence="2">Uncharacterized protein</fullName>
    </submittedName>
</protein>
<name>A0A9P0T276_PIEBR</name>
<sequence length="78" mass="8372">MGWEPPAGKSAFVGKCPIDIHIHQRVLRERGCSAAPTRPRAAPGPTQRPPNPPRYPPQALGRNGGPGATRGCKRGRKQ</sequence>